<evidence type="ECO:0000256" key="3">
    <source>
        <dbReference type="ARBA" id="ARBA00022692"/>
    </source>
</evidence>
<dbReference type="AlphaFoldDB" id="A0A6J7D470"/>
<feature type="transmembrane region" description="Helical" evidence="6">
    <location>
        <begin position="192"/>
        <end position="215"/>
    </location>
</feature>
<dbReference type="Pfam" id="PF09335">
    <property type="entry name" value="VTT_dom"/>
    <property type="match status" value="1"/>
</dbReference>
<dbReference type="InterPro" id="IPR036938">
    <property type="entry name" value="PAP2/HPO_sf"/>
</dbReference>
<evidence type="ECO:0000259" key="7">
    <source>
        <dbReference type="SMART" id="SM00014"/>
    </source>
</evidence>
<dbReference type="EMBL" id="CAFBLQ010000030">
    <property type="protein sequence ID" value="CAB4864500.1"/>
    <property type="molecule type" value="Genomic_DNA"/>
</dbReference>
<dbReference type="SMART" id="SM00014">
    <property type="entry name" value="acidPPc"/>
    <property type="match status" value="1"/>
</dbReference>
<feature type="transmembrane region" description="Helical" evidence="6">
    <location>
        <begin position="227"/>
        <end position="250"/>
    </location>
</feature>
<feature type="transmembrane region" description="Helical" evidence="6">
    <location>
        <begin position="382"/>
        <end position="403"/>
    </location>
</feature>
<evidence type="ECO:0000313" key="8">
    <source>
        <dbReference type="EMBL" id="CAB4864500.1"/>
    </source>
</evidence>
<dbReference type="Gene3D" id="1.20.144.10">
    <property type="entry name" value="Phosphatidic acid phosphatase type 2/haloperoxidase"/>
    <property type="match status" value="2"/>
</dbReference>
<dbReference type="PANTHER" id="PTHR30353">
    <property type="entry name" value="INNER MEMBRANE PROTEIN DEDA-RELATED"/>
    <property type="match status" value="1"/>
</dbReference>
<evidence type="ECO:0000256" key="2">
    <source>
        <dbReference type="ARBA" id="ARBA00022475"/>
    </source>
</evidence>
<dbReference type="InterPro" id="IPR032818">
    <property type="entry name" value="DedA-like"/>
</dbReference>
<accession>A0A6J7D470</accession>
<dbReference type="PANTHER" id="PTHR30353:SF15">
    <property type="entry name" value="INNER MEMBRANE PROTEIN YABI"/>
    <property type="match status" value="1"/>
</dbReference>
<feature type="transmembrane region" description="Helical" evidence="6">
    <location>
        <begin position="481"/>
        <end position="501"/>
    </location>
</feature>
<feature type="transmembrane region" description="Helical" evidence="6">
    <location>
        <begin position="423"/>
        <end position="442"/>
    </location>
</feature>
<protein>
    <submittedName>
        <fullName evidence="8">Unannotated protein</fullName>
    </submittedName>
</protein>
<feature type="transmembrane region" description="Helical" evidence="6">
    <location>
        <begin position="62"/>
        <end position="86"/>
    </location>
</feature>
<feature type="transmembrane region" description="Helical" evidence="6">
    <location>
        <begin position="352"/>
        <end position="375"/>
    </location>
</feature>
<comment type="subcellular location">
    <subcellularLocation>
        <location evidence="1">Cell membrane</location>
        <topology evidence="1">Multi-pass membrane protein</topology>
    </subcellularLocation>
</comment>
<dbReference type="InterPro" id="IPR032816">
    <property type="entry name" value="VTT_dom"/>
</dbReference>
<keyword evidence="2" id="KW-1003">Cell membrane</keyword>
<keyword evidence="3 6" id="KW-0812">Transmembrane</keyword>
<sequence length="512" mass="55240">MKVWPYVVAALIALALVRRRRHLEPPTLIGGVLVIALLAVYGSGAVHLPSLEKVLTDIGSTLGAWTYLLVAVFAFLETGAFVGLIAPGETAMILGGVVAGQGEISVITLIAITWTAAVLGDCASYALGRRLGRGFLVRHGPRFQITPQRLEKVEAFFEAHGGKAIFIGRFVGLVRAIAPFLAGSGRMPLRRFLPFDVLGAGLWSTTFILIGYIFWQSFDQVLKIAKQGALGLGFAIAIVVGIVVLVRTLADDERRERFERDLVRILDRPGLRVLRPLLRWARGPALFFVRRLTPGELGLELTVLLAIAAVGSFGYFGDWIIIEQRGAGTLDALVHGWAVDLENTTAIDIAKAITWLGSPWVMETLCAVTAIVLLLRRRVLEAVVVAGGMALTTGAVVLAKHLVDRPRPADELLDVGPYSYPSGHAAYAVAWVALALVAVRVVPALRGRWWPIAVAVVIAFVVGLTRLYLRVHWAADVFGGWGAAAMSFSLVAILALIVGFVRQNERSEPPPA</sequence>
<feature type="transmembrane region" description="Helical" evidence="6">
    <location>
        <begin position="297"/>
        <end position="316"/>
    </location>
</feature>
<dbReference type="InterPro" id="IPR000326">
    <property type="entry name" value="PAP2/HPO"/>
</dbReference>
<evidence type="ECO:0000256" key="5">
    <source>
        <dbReference type="ARBA" id="ARBA00023136"/>
    </source>
</evidence>
<name>A0A6J7D470_9ZZZZ</name>
<gene>
    <name evidence="8" type="ORF">UFOPK3423_00417</name>
</gene>
<evidence type="ECO:0000256" key="1">
    <source>
        <dbReference type="ARBA" id="ARBA00004651"/>
    </source>
</evidence>
<dbReference type="SUPFAM" id="SSF48317">
    <property type="entry name" value="Acid phosphatase/Vanadium-dependent haloperoxidase"/>
    <property type="match status" value="1"/>
</dbReference>
<keyword evidence="4 6" id="KW-1133">Transmembrane helix</keyword>
<proteinExistence type="predicted"/>
<dbReference type="CDD" id="cd03392">
    <property type="entry name" value="PAP2_like_2"/>
    <property type="match status" value="1"/>
</dbReference>
<reference evidence="8" key="1">
    <citation type="submission" date="2020-05" db="EMBL/GenBank/DDBJ databases">
        <authorList>
            <person name="Chiriac C."/>
            <person name="Salcher M."/>
            <person name="Ghai R."/>
            <person name="Kavagutti S V."/>
        </authorList>
    </citation>
    <scope>NUCLEOTIDE SEQUENCE</scope>
</reference>
<dbReference type="Pfam" id="PF01569">
    <property type="entry name" value="PAP2"/>
    <property type="match status" value="1"/>
</dbReference>
<keyword evidence="5 6" id="KW-0472">Membrane</keyword>
<feature type="domain" description="Phosphatidic acid phosphatase type 2/haloperoxidase" evidence="7">
    <location>
        <begin position="381"/>
        <end position="492"/>
    </location>
</feature>
<evidence type="ECO:0000256" key="4">
    <source>
        <dbReference type="ARBA" id="ARBA00022989"/>
    </source>
</evidence>
<dbReference type="GO" id="GO:0005886">
    <property type="term" value="C:plasma membrane"/>
    <property type="evidence" value="ECO:0007669"/>
    <property type="project" value="UniProtKB-SubCell"/>
</dbReference>
<feature type="transmembrane region" description="Helical" evidence="6">
    <location>
        <begin position="449"/>
        <end position="469"/>
    </location>
</feature>
<feature type="transmembrane region" description="Helical" evidence="6">
    <location>
        <begin position="29"/>
        <end position="50"/>
    </location>
</feature>
<evidence type="ECO:0000256" key="6">
    <source>
        <dbReference type="SAM" id="Phobius"/>
    </source>
</evidence>
<organism evidence="8">
    <name type="scientific">freshwater metagenome</name>
    <dbReference type="NCBI Taxonomy" id="449393"/>
    <lineage>
        <taxon>unclassified sequences</taxon>
        <taxon>metagenomes</taxon>
        <taxon>ecological metagenomes</taxon>
    </lineage>
</organism>